<dbReference type="CDD" id="cd23081">
    <property type="entry name" value="cpPDZ_EcRseP-like"/>
    <property type="match status" value="1"/>
</dbReference>
<dbReference type="InterPro" id="IPR041489">
    <property type="entry name" value="PDZ_6"/>
</dbReference>
<dbReference type="SMART" id="SM00228">
    <property type="entry name" value="PDZ"/>
    <property type="match status" value="1"/>
</dbReference>
<reference evidence="13 14" key="1">
    <citation type="submission" date="2021-04" db="EMBL/GenBank/DDBJ databases">
        <authorList>
            <person name="Pira H."/>
            <person name="Risdian C."/>
            <person name="Wink J."/>
        </authorList>
    </citation>
    <scope>NUCLEOTIDE SEQUENCE [LARGE SCALE GENOMIC DNA]</scope>
    <source>
        <strain evidence="13 14">WHA3</strain>
    </source>
</reference>
<evidence type="ECO:0000256" key="7">
    <source>
        <dbReference type="ARBA" id="ARBA00022833"/>
    </source>
</evidence>
<feature type="transmembrane region" description="Helical" evidence="11">
    <location>
        <begin position="347"/>
        <end position="365"/>
    </location>
</feature>
<dbReference type="EC" id="3.4.24.-" evidence="11"/>
<dbReference type="PROSITE" id="PS50106">
    <property type="entry name" value="PDZ"/>
    <property type="match status" value="1"/>
</dbReference>
<accession>A0ABS6SDX9</accession>
<dbReference type="GO" id="GO:0008237">
    <property type="term" value="F:metallopeptidase activity"/>
    <property type="evidence" value="ECO:0007669"/>
    <property type="project" value="UniProtKB-KW"/>
</dbReference>
<keyword evidence="11" id="KW-0479">Metal-binding</keyword>
<feature type="transmembrane region" description="Helical" evidence="11">
    <location>
        <begin position="291"/>
        <end position="313"/>
    </location>
</feature>
<dbReference type="PANTHER" id="PTHR42837:SF2">
    <property type="entry name" value="MEMBRANE METALLOPROTEASE ARASP2, CHLOROPLASTIC-RELATED"/>
    <property type="match status" value="1"/>
</dbReference>
<evidence type="ECO:0000256" key="11">
    <source>
        <dbReference type="RuleBase" id="RU362031"/>
    </source>
</evidence>
<keyword evidence="14" id="KW-1185">Reference proteome</keyword>
<comment type="similarity">
    <text evidence="3 11">Belongs to the peptidase M50B family.</text>
</comment>
<dbReference type="RefSeq" id="WP_218445244.1">
    <property type="nucleotide sequence ID" value="NZ_JAGSPA010000002.1"/>
</dbReference>
<feature type="transmembrane region" description="Helical" evidence="11">
    <location>
        <begin position="9"/>
        <end position="28"/>
    </location>
</feature>
<proteinExistence type="inferred from homology"/>
<organism evidence="13 14">
    <name type="scientific">Pacificimonas pallii</name>
    <dbReference type="NCBI Taxonomy" id="2827236"/>
    <lineage>
        <taxon>Bacteria</taxon>
        <taxon>Pseudomonadati</taxon>
        <taxon>Pseudomonadota</taxon>
        <taxon>Alphaproteobacteria</taxon>
        <taxon>Sphingomonadales</taxon>
        <taxon>Sphingosinicellaceae</taxon>
        <taxon>Pacificimonas</taxon>
    </lineage>
</organism>
<feature type="domain" description="PDZ" evidence="12">
    <location>
        <begin position="133"/>
        <end position="175"/>
    </location>
</feature>
<comment type="cofactor">
    <cofactor evidence="1 11">
        <name>Zn(2+)</name>
        <dbReference type="ChEBI" id="CHEBI:29105"/>
    </cofactor>
</comment>
<dbReference type="PANTHER" id="PTHR42837">
    <property type="entry name" value="REGULATOR OF SIGMA-E PROTEASE RSEP"/>
    <property type="match status" value="1"/>
</dbReference>
<keyword evidence="7 11" id="KW-0862">Zinc</keyword>
<evidence type="ECO:0000256" key="2">
    <source>
        <dbReference type="ARBA" id="ARBA00004141"/>
    </source>
</evidence>
<dbReference type="InterPro" id="IPR004387">
    <property type="entry name" value="Pept_M50_Zn"/>
</dbReference>
<feature type="transmembrane region" description="Helical" evidence="11">
    <location>
        <begin position="113"/>
        <end position="136"/>
    </location>
</feature>
<sequence>MPTTFEQPSFLFTVLMFILMIGPLVFVHEMGHYLVGRLFRTKVDSFSIGFGPQIAGWRDRRGTVWRLSALPLGGYVKFAGDANAAGAGSEGLSDIPLAERGDYFAFKPLWQRALIVLAGPAINFLFAILIFAGFAFTMGQITMPPIVGQVQEGSAADAAGFEVGDRITSIDGREINEWPILVQEVRMNPGVPMTVSLVRDGMPREVTLTPKIIEMEDRFGNRGRIGQLGVANADAPEVRQVGLIESVGIGISETARTVRSMVDLLSQLIRGQRSIEELGGPLKIGQMSGQVGTLGAAAFVSFMALISINLGFINLLPIPMLDGGHLALYAAEAARGGKPLPERAQQWAFMGGFALVISFMLVVTFNDLASFGVWRHALELLG</sequence>
<evidence type="ECO:0000256" key="6">
    <source>
        <dbReference type="ARBA" id="ARBA00022801"/>
    </source>
</evidence>
<dbReference type="Pfam" id="PF02163">
    <property type="entry name" value="Peptidase_M50"/>
    <property type="match status" value="1"/>
</dbReference>
<dbReference type="EMBL" id="JAGSPA010000002">
    <property type="protein sequence ID" value="MBV7256579.1"/>
    <property type="molecule type" value="Genomic_DNA"/>
</dbReference>
<evidence type="ECO:0000313" key="14">
    <source>
        <dbReference type="Proteomes" id="UP000722336"/>
    </source>
</evidence>
<keyword evidence="10 11" id="KW-0472">Membrane</keyword>
<dbReference type="NCBIfam" id="TIGR00054">
    <property type="entry name" value="RIP metalloprotease RseP"/>
    <property type="match status" value="1"/>
</dbReference>
<gene>
    <name evidence="13" type="primary">rseP</name>
    <name evidence="13" type="ORF">KCG44_07245</name>
</gene>
<dbReference type="InterPro" id="IPR001478">
    <property type="entry name" value="PDZ"/>
</dbReference>
<evidence type="ECO:0000256" key="4">
    <source>
        <dbReference type="ARBA" id="ARBA00022670"/>
    </source>
</evidence>
<dbReference type="Proteomes" id="UP000722336">
    <property type="component" value="Unassembled WGS sequence"/>
</dbReference>
<evidence type="ECO:0000256" key="8">
    <source>
        <dbReference type="ARBA" id="ARBA00022989"/>
    </source>
</evidence>
<evidence type="ECO:0000313" key="13">
    <source>
        <dbReference type="EMBL" id="MBV7256579.1"/>
    </source>
</evidence>
<comment type="caution">
    <text evidence="13">The sequence shown here is derived from an EMBL/GenBank/DDBJ whole genome shotgun (WGS) entry which is preliminary data.</text>
</comment>
<protein>
    <recommendedName>
        <fullName evidence="11">Zinc metalloprotease</fullName>
        <ecNumber evidence="11">3.4.24.-</ecNumber>
    </recommendedName>
</protein>
<evidence type="ECO:0000256" key="5">
    <source>
        <dbReference type="ARBA" id="ARBA00022692"/>
    </source>
</evidence>
<dbReference type="InterPro" id="IPR008915">
    <property type="entry name" value="Peptidase_M50"/>
</dbReference>
<keyword evidence="4" id="KW-0645">Protease</keyword>
<evidence type="ECO:0000256" key="3">
    <source>
        <dbReference type="ARBA" id="ARBA00007931"/>
    </source>
</evidence>
<keyword evidence="9 11" id="KW-0482">Metalloprotease</keyword>
<dbReference type="Pfam" id="PF17820">
    <property type="entry name" value="PDZ_6"/>
    <property type="match status" value="1"/>
</dbReference>
<evidence type="ECO:0000256" key="1">
    <source>
        <dbReference type="ARBA" id="ARBA00001947"/>
    </source>
</evidence>
<keyword evidence="8 11" id="KW-1133">Transmembrane helix</keyword>
<evidence type="ECO:0000259" key="12">
    <source>
        <dbReference type="PROSITE" id="PS50106"/>
    </source>
</evidence>
<keyword evidence="5 11" id="KW-0812">Transmembrane</keyword>
<comment type="subcellular location">
    <subcellularLocation>
        <location evidence="2">Membrane</location>
        <topology evidence="2">Multi-pass membrane protein</topology>
    </subcellularLocation>
</comment>
<dbReference type="CDD" id="cd06163">
    <property type="entry name" value="S2P-M50_PDZ_RseP-like"/>
    <property type="match status" value="1"/>
</dbReference>
<keyword evidence="6 11" id="KW-0378">Hydrolase</keyword>
<evidence type="ECO:0000256" key="9">
    <source>
        <dbReference type="ARBA" id="ARBA00023049"/>
    </source>
</evidence>
<name>A0ABS6SDX9_9SPHN</name>
<evidence type="ECO:0000256" key="10">
    <source>
        <dbReference type="ARBA" id="ARBA00023136"/>
    </source>
</evidence>